<dbReference type="EMBL" id="CP014060">
    <property type="protein sequence ID" value="AMG37904.1"/>
    <property type="molecule type" value="Genomic_DNA"/>
</dbReference>
<dbReference type="Gene3D" id="3.30.9.10">
    <property type="entry name" value="D-Amino Acid Oxidase, subunit A, domain 2"/>
    <property type="match status" value="1"/>
</dbReference>
<sequence length="387" mass="41718">MTDASRSAAVIIIGGGLHGSSAALHLARAGVPALVIEKNYVGRHASGVNAGGVRTLARHLAEVPLALASRELWYRIGELVDDDCGFEQHGQVRVAENEADVATLRARLATMQQHGYTHEQWIDRDALLAMIPALAPTVQGGLIAREDAAADPYRTTLAFRRKAASLGARFLEGVRVLRTAHEQGQWRIETDAGAYTAPRVLNCAGAWADRIAAEWGEPVPLTAISPMMLVTLRMDHFLDAVVLGTGRPLSFKQRANGTVLIGGGRRAWVDRDAEWTELDFHSLAEGARTVCDLFPHMRQAIVNRGWAGIEAAMPDEIPVIGRSQRYDNAFHAFGFSAHGFELGPIVGRIMADLITIGATDLPIAPFAIDRFTGAAGAPAPTTKEQHP</sequence>
<dbReference type="SUPFAM" id="SSF51905">
    <property type="entry name" value="FAD/NAD(P)-binding domain"/>
    <property type="match status" value="1"/>
</dbReference>
<dbReference type="AlphaFoldDB" id="A0A0X8P0Z8"/>
<reference evidence="4" key="1">
    <citation type="submission" date="2015-12" db="EMBL/GenBank/DDBJ databases">
        <title>FDA dAtabase for Regulatory Grade micrObial Sequences (FDA-ARGOS): Supporting development and validation of Infectious Disease Dx tests.</title>
        <authorList>
            <person name="Case J."/>
            <person name="Tallon L."/>
            <person name="Sadzewicz L."/>
            <person name="Sengamalay N."/>
            <person name="Ott S."/>
            <person name="Godinez A."/>
            <person name="Nagaraj S."/>
            <person name="Nadendla S."/>
            <person name="Sichtig H."/>
        </authorList>
    </citation>
    <scope>NUCLEOTIDE SEQUENCE [LARGE SCALE GENOMIC DNA]</scope>
    <source>
        <strain evidence="4">FDAARGOS_147</strain>
    </source>
</reference>
<dbReference type="PANTHER" id="PTHR13847">
    <property type="entry name" value="SARCOSINE DEHYDROGENASE-RELATED"/>
    <property type="match status" value="1"/>
</dbReference>
<dbReference type="Pfam" id="PF01266">
    <property type="entry name" value="DAO"/>
    <property type="match status" value="1"/>
</dbReference>
<feature type="domain" description="FAD dependent oxidoreductase" evidence="2">
    <location>
        <begin position="10"/>
        <end position="353"/>
    </location>
</feature>
<gene>
    <name evidence="3" type="ORF">AL504_18955</name>
</gene>
<dbReference type="PANTHER" id="PTHR13847:SF287">
    <property type="entry name" value="FAD-DEPENDENT OXIDOREDUCTASE DOMAIN-CONTAINING PROTEIN 1"/>
    <property type="match status" value="1"/>
</dbReference>
<protein>
    <submittedName>
        <fullName evidence="3">FAD-binding oxidoreductase</fullName>
    </submittedName>
</protein>
<organism evidence="3 4">
    <name type="scientific">Alcaligenes xylosoxydans xylosoxydans</name>
    <name type="common">Achromobacter xylosoxidans</name>
    <dbReference type="NCBI Taxonomy" id="85698"/>
    <lineage>
        <taxon>Bacteria</taxon>
        <taxon>Pseudomonadati</taxon>
        <taxon>Pseudomonadota</taxon>
        <taxon>Betaproteobacteria</taxon>
        <taxon>Burkholderiales</taxon>
        <taxon>Alcaligenaceae</taxon>
        <taxon>Achromobacter</taxon>
    </lineage>
</organism>
<dbReference type="InterPro" id="IPR036188">
    <property type="entry name" value="FAD/NAD-bd_sf"/>
</dbReference>
<dbReference type="Proteomes" id="UP000060602">
    <property type="component" value="Chromosome"/>
</dbReference>
<dbReference type="InterPro" id="IPR006076">
    <property type="entry name" value="FAD-dep_OxRdtase"/>
</dbReference>
<evidence type="ECO:0000256" key="1">
    <source>
        <dbReference type="ARBA" id="ARBA00023002"/>
    </source>
</evidence>
<evidence type="ECO:0000313" key="3">
    <source>
        <dbReference type="EMBL" id="AMG37904.1"/>
    </source>
</evidence>
<evidence type="ECO:0000259" key="2">
    <source>
        <dbReference type="Pfam" id="PF01266"/>
    </source>
</evidence>
<dbReference type="RefSeq" id="WP_061072849.1">
    <property type="nucleotide sequence ID" value="NZ_CP014060.2"/>
</dbReference>
<name>A0A0X8P0Z8_ALCXX</name>
<dbReference type="Gene3D" id="3.50.50.60">
    <property type="entry name" value="FAD/NAD(P)-binding domain"/>
    <property type="match status" value="1"/>
</dbReference>
<evidence type="ECO:0000313" key="4">
    <source>
        <dbReference type="Proteomes" id="UP000060602"/>
    </source>
</evidence>
<keyword evidence="1" id="KW-0560">Oxidoreductase</keyword>
<dbReference type="GO" id="GO:0005737">
    <property type="term" value="C:cytoplasm"/>
    <property type="evidence" value="ECO:0007669"/>
    <property type="project" value="TreeGrafter"/>
</dbReference>
<dbReference type="GO" id="GO:0016491">
    <property type="term" value="F:oxidoreductase activity"/>
    <property type="evidence" value="ECO:0007669"/>
    <property type="project" value="UniProtKB-KW"/>
</dbReference>
<proteinExistence type="predicted"/>
<accession>A0A0X8P0Z8</accession>